<reference evidence="1 2" key="1">
    <citation type="submission" date="2015-09" db="EMBL/GenBank/DDBJ databases">
        <authorList>
            <consortium name="Pathogen Informatics"/>
        </authorList>
    </citation>
    <scope>NUCLEOTIDE SEQUENCE [LARGE SCALE GENOMIC DNA]</scope>
    <source>
        <strain evidence="1 2">2789STDY5834876</strain>
    </source>
</reference>
<dbReference type="EMBL" id="CYZU01000022">
    <property type="protein sequence ID" value="CUO53851.1"/>
    <property type="molecule type" value="Genomic_DNA"/>
</dbReference>
<dbReference type="Proteomes" id="UP000095544">
    <property type="component" value="Unassembled WGS sequence"/>
</dbReference>
<proteinExistence type="predicted"/>
<dbReference type="AlphaFoldDB" id="A0A174FVU4"/>
<gene>
    <name evidence="1" type="ORF">ERS852491_02508</name>
</gene>
<evidence type="ECO:0000313" key="2">
    <source>
        <dbReference type="Proteomes" id="UP000095544"/>
    </source>
</evidence>
<name>A0A174FVU4_9FIRM</name>
<dbReference type="InterPro" id="IPR010181">
    <property type="entry name" value="CGCAxxGCC_motif"/>
</dbReference>
<organism evidence="1 2">
    <name type="scientific">Faecalicatena contorta</name>
    <dbReference type="NCBI Taxonomy" id="39482"/>
    <lineage>
        <taxon>Bacteria</taxon>
        <taxon>Bacillati</taxon>
        <taxon>Bacillota</taxon>
        <taxon>Clostridia</taxon>
        <taxon>Lachnospirales</taxon>
        <taxon>Lachnospiraceae</taxon>
        <taxon>Faecalicatena</taxon>
    </lineage>
</organism>
<dbReference type="STRING" id="39482.ERS852491_02508"/>
<protein>
    <submittedName>
        <fullName evidence="1">C_GCAxxG_C_C family protein</fullName>
    </submittedName>
</protein>
<dbReference type="OrthoDB" id="5459103at2"/>
<dbReference type="RefSeq" id="WP_050640614.1">
    <property type="nucleotide sequence ID" value="NZ_CABKUE010000008.1"/>
</dbReference>
<sequence>MNFIEKRVHELYWNDNTNCARTTLICLSELFKIKLELQTLISAAGLHGAGGFRAQCGLVEGGLMFIGIYYNLQGKSEEEIIQLCYEFADSFQQKFGSLRCYELRPEGFTSNDPPHLCEALTCRAIDFAGNFIKDNT</sequence>
<accession>A0A174FVU4</accession>
<evidence type="ECO:0000313" key="1">
    <source>
        <dbReference type="EMBL" id="CUO53851.1"/>
    </source>
</evidence>
<dbReference type="Pfam" id="PF09719">
    <property type="entry name" value="C_GCAxxG_C_C"/>
    <property type="match status" value="1"/>
</dbReference>